<dbReference type="Proteomes" id="UP001075461">
    <property type="component" value="Unassembled WGS sequence"/>
</dbReference>
<dbReference type="AlphaFoldDB" id="A0A9Q4KMS1"/>
<proteinExistence type="predicted"/>
<dbReference type="Pfam" id="PF01656">
    <property type="entry name" value="CbiA"/>
    <property type="match status" value="1"/>
</dbReference>
<dbReference type="Gene3D" id="3.40.50.300">
    <property type="entry name" value="P-loop containing nucleotide triphosphate hydrolases"/>
    <property type="match status" value="1"/>
</dbReference>
<evidence type="ECO:0000313" key="3">
    <source>
        <dbReference type="Proteomes" id="UP001075461"/>
    </source>
</evidence>
<gene>
    <name evidence="2" type="ORF">O6B92_09180</name>
</gene>
<feature type="domain" description="CobQ/CobB/MinD/ParA nucleotide binding" evidence="1">
    <location>
        <begin position="5"/>
        <end position="146"/>
    </location>
</feature>
<evidence type="ECO:0000259" key="1">
    <source>
        <dbReference type="Pfam" id="PF01656"/>
    </source>
</evidence>
<accession>A0A9Q4KMS1</accession>
<dbReference type="EMBL" id="JAPXGP010000010">
    <property type="protein sequence ID" value="MCZ6162498.1"/>
    <property type="molecule type" value="Genomic_DNA"/>
</dbReference>
<organism evidence="2 3">
    <name type="scientific">Campylobacter ureolyticus</name>
    <dbReference type="NCBI Taxonomy" id="827"/>
    <lineage>
        <taxon>Bacteria</taxon>
        <taxon>Pseudomonadati</taxon>
        <taxon>Campylobacterota</taxon>
        <taxon>Epsilonproteobacteria</taxon>
        <taxon>Campylobacterales</taxon>
        <taxon>Campylobacteraceae</taxon>
        <taxon>Campylobacter</taxon>
    </lineage>
</organism>
<dbReference type="InterPro" id="IPR002586">
    <property type="entry name" value="CobQ/CobB/MinD/ParA_Nub-bd_dom"/>
</dbReference>
<sequence length="238" mass="27553">MNLHFVLNAKGGIGKSFISSLLCQYLLFKQKTILAIDTDPNNTTLYNIKALKAKFLQLISEDGNFNVREFDKIIEIAFEKKHDDIIIDSGATTFIPLVSYLKENEIINLLKDNEINVYMHVPIVGGQARDDTILGLTQLIQAFDSSFVVWINEYHGKLLKNNKEFEEFEEYQKIKEKIVTIIYLNLLSKDTFGKDLNDMTSSNLTFDEVMKDKDFSLMSKQRLKIFRDKAFKQLEIFL</sequence>
<name>A0A9Q4KMS1_9BACT</name>
<evidence type="ECO:0000313" key="2">
    <source>
        <dbReference type="EMBL" id="MCZ6162498.1"/>
    </source>
</evidence>
<comment type="caution">
    <text evidence="2">The sequence shown here is derived from an EMBL/GenBank/DDBJ whole genome shotgun (WGS) entry which is preliminary data.</text>
</comment>
<dbReference type="SUPFAM" id="SSF52540">
    <property type="entry name" value="P-loop containing nucleoside triphosphate hydrolases"/>
    <property type="match status" value="1"/>
</dbReference>
<reference evidence="2" key="1">
    <citation type="submission" date="2022-12" db="EMBL/GenBank/DDBJ databases">
        <title>Species Delineation and Comparative Genomics within the Campylobacter ureolyticus Complex.</title>
        <authorList>
            <person name="Maki J."/>
            <person name="Howard M."/>
            <person name="Connelly S."/>
            <person name="Hardy D.J."/>
            <person name="Cameron A."/>
        </authorList>
    </citation>
    <scope>NUCLEOTIDE SEQUENCE</scope>
    <source>
        <strain evidence="2">URMC_786</strain>
    </source>
</reference>
<dbReference type="InterPro" id="IPR027417">
    <property type="entry name" value="P-loop_NTPase"/>
</dbReference>
<protein>
    <submittedName>
        <fullName evidence="2">Conjugal transfer protein TraL</fullName>
    </submittedName>
</protein>